<dbReference type="EMBL" id="JAOQJL010000012">
    <property type="protein sequence ID" value="MCU6765339.1"/>
    <property type="molecule type" value="Genomic_DNA"/>
</dbReference>
<dbReference type="PANTHER" id="PTHR38445:SF6">
    <property type="entry name" value="GNTR-FAMILY TRANSCRIPTIONAL REGULATOR"/>
    <property type="match status" value="1"/>
</dbReference>
<dbReference type="InterPro" id="IPR036390">
    <property type="entry name" value="WH_DNA-bd_sf"/>
</dbReference>
<sequence length="116" mass="13103">MEYNPTLPIYLQTANAIKRDIVTGKLPPGAKLPSVRDLAVEYTINPNTVSRVYKELESEGVCFTRRGMGTFVTEDSAKIDMLKKEMAGTLIRDFLEGMEQLGYSRHEAITFLENEK</sequence>
<reference evidence="5 6" key="1">
    <citation type="journal article" date="2021" name="ISME Commun">
        <title>Automated analysis of genomic sequences facilitates high-throughput and comprehensive description of bacteria.</title>
        <authorList>
            <person name="Hitch T.C.A."/>
        </authorList>
    </citation>
    <scope>NUCLEOTIDE SEQUENCE [LARGE SCALE GENOMIC DNA]</scope>
    <source>
        <strain evidence="5 6">Sanger_23</strain>
    </source>
</reference>
<dbReference type="Gene3D" id="1.10.10.10">
    <property type="entry name" value="Winged helix-like DNA-binding domain superfamily/Winged helix DNA-binding domain"/>
    <property type="match status" value="1"/>
</dbReference>
<dbReference type="CDD" id="cd07377">
    <property type="entry name" value="WHTH_GntR"/>
    <property type="match status" value="1"/>
</dbReference>
<dbReference type="SMART" id="SM00345">
    <property type="entry name" value="HTH_GNTR"/>
    <property type="match status" value="1"/>
</dbReference>
<dbReference type="RefSeq" id="WP_158421367.1">
    <property type="nucleotide sequence ID" value="NZ_JAOQJL010000012.1"/>
</dbReference>
<dbReference type="InterPro" id="IPR000524">
    <property type="entry name" value="Tscrpt_reg_HTH_GntR"/>
</dbReference>
<organism evidence="5 6">
    <name type="scientific">Blautia ammoniilytica</name>
    <dbReference type="NCBI Taxonomy" id="2981782"/>
    <lineage>
        <taxon>Bacteria</taxon>
        <taxon>Bacillati</taxon>
        <taxon>Bacillota</taxon>
        <taxon>Clostridia</taxon>
        <taxon>Lachnospirales</taxon>
        <taxon>Lachnospiraceae</taxon>
        <taxon>Blautia</taxon>
    </lineage>
</organism>
<dbReference type="InterPro" id="IPR036388">
    <property type="entry name" value="WH-like_DNA-bd_sf"/>
</dbReference>
<dbReference type="Proteomes" id="UP001652409">
    <property type="component" value="Unassembled WGS sequence"/>
</dbReference>
<evidence type="ECO:0000259" key="4">
    <source>
        <dbReference type="PROSITE" id="PS50949"/>
    </source>
</evidence>
<evidence type="ECO:0000313" key="6">
    <source>
        <dbReference type="Proteomes" id="UP001652409"/>
    </source>
</evidence>
<dbReference type="PROSITE" id="PS50949">
    <property type="entry name" value="HTH_GNTR"/>
    <property type="match status" value="1"/>
</dbReference>
<accession>A0ABT2TSW6</accession>
<proteinExistence type="predicted"/>
<name>A0ABT2TSW6_9FIRM</name>
<dbReference type="SUPFAM" id="SSF46785">
    <property type="entry name" value="Winged helix' DNA-binding domain"/>
    <property type="match status" value="1"/>
</dbReference>
<keyword evidence="2" id="KW-0238">DNA-binding</keyword>
<gene>
    <name evidence="5" type="ORF">OCV61_07920</name>
</gene>
<evidence type="ECO:0000256" key="2">
    <source>
        <dbReference type="ARBA" id="ARBA00023125"/>
    </source>
</evidence>
<keyword evidence="3" id="KW-0804">Transcription</keyword>
<evidence type="ECO:0000313" key="5">
    <source>
        <dbReference type="EMBL" id="MCU6765339.1"/>
    </source>
</evidence>
<comment type="caution">
    <text evidence="5">The sequence shown here is derived from an EMBL/GenBank/DDBJ whole genome shotgun (WGS) entry which is preliminary data.</text>
</comment>
<keyword evidence="1" id="KW-0805">Transcription regulation</keyword>
<keyword evidence="6" id="KW-1185">Reference proteome</keyword>
<evidence type="ECO:0000256" key="1">
    <source>
        <dbReference type="ARBA" id="ARBA00023015"/>
    </source>
</evidence>
<dbReference type="PANTHER" id="PTHR38445">
    <property type="entry name" value="HTH-TYPE TRANSCRIPTIONAL REPRESSOR YTRA"/>
    <property type="match status" value="1"/>
</dbReference>
<feature type="domain" description="HTH gntR-type" evidence="4">
    <location>
        <begin position="7"/>
        <end position="75"/>
    </location>
</feature>
<evidence type="ECO:0000256" key="3">
    <source>
        <dbReference type="ARBA" id="ARBA00023163"/>
    </source>
</evidence>
<protein>
    <submittedName>
        <fullName evidence="5">GntR family transcriptional regulator</fullName>
    </submittedName>
</protein>
<dbReference type="Pfam" id="PF00392">
    <property type="entry name" value="GntR"/>
    <property type="match status" value="1"/>
</dbReference>